<dbReference type="EMBL" id="CAUEEQ010076222">
    <property type="protein sequence ID" value="CAJ0966679.1"/>
    <property type="molecule type" value="Genomic_DNA"/>
</dbReference>
<accession>A0ABN9MMP9</accession>
<reference evidence="1" key="1">
    <citation type="submission" date="2023-07" db="EMBL/GenBank/DDBJ databases">
        <authorList>
            <person name="Stuckert A."/>
        </authorList>
    </citation>
    <scope>NUCLEOTIDE SEQUENCE</scope>
</reference>
<name>A0ABN9MMP9_9NEOB</name>
<organism evidence="1 2">
    <name type="scientific">Ranitomeya imitator</name>
    <name type="common">mimic poison frog</name>
    <dbReference type="NCBI Taxonomy" id="111125"/>
    <lineage>
        <taxon>Eukaryota</taxon>
        <taxon>Metazoa</taxon>
        <taxon>Chordata</taxon>
        <taxon>Craniata</taxon>
        <taxon>Vertebrata</taxon>
        <taxon>Euteleostomi</taxon>
        <taxon>Amphibia</taxon>
        <taxon>Batrachia</taxon>
        <taxon>Anura</taxon>
        <taxon>Neobatrachia</taxon>
        <taxon>Hyloidea</taxon>
        <taxon>Dendrobatidae</taxon>
        <taxon>Dendrobatinae</taxon>
        <taxon>Ranitomeya</taxon>
    </lineage>
</organism>
<feature type="non-terminal residue" evidence="1">
    <location>
        <position position="101"/>
    </location>
</feature>
<evidence type="ECO:0000313" key="2">
    <source>
        <dbReference type="Proteomes" id="UP001176940"/>
    </source>
</evidence>
<comment type="caution">
    <text evidence="1">The sequence shown here is derived from an EMBL/GenBank/DDBJ whole genome shotgun (WGS) entry which is preliminary data.</text>
</comment>
<keyword evidence="2" id="KW-1185">Reference proteome</keyword>
<proteinExistence type="predicted"/>
<dbReference type="Proteomes" id="UP001176940">
    <property type="component" value="Unassembled WGS sequence"/>
</dbReference>
<sequence>MQNSLEIEKTCRESAEALAVKGHKLLREGCWHAGLTLQLHSRGEREGSEIAHRHMQEEETAAESPVCVIEIKRNSSYFLTLLVTDPREDTFIIPTTHTNKS</sequence>
<evidence type="ECO:0000313" key="1">
    <source>
        <dbReference type="EMBL" id="CAJ0966679.1"/>
    </source>
</evidence>
<gene>
    <name evidence="1" type="ORF">RIMI_LOCUS21544831</name>
</gene>
<protein>
    <submittedName>
        <fullName evidence="1">Uncharacterized protein</fullName>
    </submittedName>
</protein>